<dbReference type="PROSITE" id="PS50110">
    <property type="entry name" value="RESPONSE_REGULATORY"/>
    <property type="match status" value="1"/>
</dbReference>
<dbReference type="SUPFAM" id="SSF52172">
    <property type="entry name" value="CheY-like"/>
    <property type="match status" value="1"/>
</dbReference>
<dbReference type="AlphaFoldDB" id="A0A2L2BQ98"/>
<gene>
    <name evidence="5" type="ORF">C3B54_11852</name>
</gene>
<accession>A0A2L2BQ98</accession>
<keyword evidence="1 3" id="KW-0597">Phosphoprotein</keyword>
<dbReference type="InterPro" id="IPR036388">
    <property type="entry name" value="WH-like_DNA-bd_sf"/>
</dbReference>
<dbReference type="Gene3D" id="3.40.50.2300">
    <property type="match status" value="1"/>
</dbReference>
<dbReference type="GO" id="GO:0003677">
    <property type="term" value="F:DNA binding"/>
    <property type="evidence" value="ECO:0007669"/>
    <property type="project" value="UniProtKB-KW"/>
</dbReference>
<dbReference type="SMART" id="SM00448">
    <property type="entry name" value="REC"/>
    <property type="match status" value="1"/>
</dbReference>
<dbReference type="RefSeq" id="WP_104913387.1">
    <property type="nucleotide sequence ID" value="NZ_CP026923.1"/>
</dbReference>
<evidence type="ECO:0000256" key="2">
    <source>
        <dbReference type="ARBA" id="ARBA00023125"/>
    </source>
</evidence>
<dbReference type="PANTHER" id="PTHR43214">
    <property type="entry name" value="TWO-COMPONENT RESPONSE REGULATOR"/>
    <property type="match status" value="1"/>
</dbReference>
<dbReference type="OrthoDB" id="9808843at2"/>
<evidence type="ECO:0000259" key="4">
    <source>
        <dbReference type="PROSITE" id="PS50110"/>
    </source>
</evidence>
<dbReference type="CDD" id="cd17535">
    <property type="entry name" value="REC_NarL-like"/>
    <property type="match status" value="1"/>
</dbReference>
<organism evidence="5 6">
    <name type="scientific">Pontimonas salivibrio</name>
    <dbReference type="NCBI Taxonomy" id="1159327"/>
    <lineage>
        <taxon>Bacteria</taxon>
        <taxon>Bacillati</taxon>
        <taxon>Actinomycetota</taxon>
        <taxon>Actinomycetes</taxon>
        <taxon>Micrococcales</taxon>
        <taxon>Microbacteriaceae</taxon>
        <taxon>Pontimonas</taxon>
    </lineage>
</organism>
<dbReference type="InterPro" id="IPR016032">
    <property type="entry name" value="Sig_transdc_resp-reg_C-effctor"/>
</dbReference>
<dbReference type="KEGG" id="psai:C3B54_11852"/>
<feature type="modified residue" description="4-aspartylphosphate" evidence="3">
    <location>
        <position position="55"/>
    </location>
</feature>
<name>A0A2L2BQ98_9MICO</name>
<dbReference type="Pfam" id="PF00196">
    <property type="entry name" value="GerE"/>
    <property type="match status" value="1"/>
</dbReference>
<dbReference type="InterPro" id="IPR011006">
    <property type="entry name" value="CheY-like_superfamily"/>
</dbReference>
<feature type="domain" description="Response regulatory" evidence="4">
    <location>
        <begin position="5"/>
        <end position="119"/>
    </location>
</feature>
<dbReference type="InterPro" id="IPR039420">
    <property type="entry name" value="WalR-like"/>
</dbReference>
<evidence type="ECO:0000256" key="3">
    <source>
        <dbReference type="PROSITE-ProRule" id="PRU00169"/>
    </source>
</evidence>
<dbReference type="InterPro" id="IPR058245">
    <property type="entry name" value="NreC/VraR/RcsB-like_REC"/>
</dbReference>
<sequence length="213" mass="23190">MTRASVVIVEDDHFTRSLLSQTLRSLDVTVSAETAEPAEALELCQTHTPDVALLDLDLGPGPTGFHVAVALRKQQPHIGLVMLTSYLDPRLLHTDAPADPVGARFLRKSDLDSPVQLVKTILQAKQSPRLAQRSDQRTGPTLTAHQLEVLRQVATGHSTREIAESLGVTDKAVEASISRIHKAFDPPRSRGSATRVKLVQAYYSLTGRTPPRA</sequence>
<dbReference type="GO" id="GO:0000160">
    <property type="term" value="P:phosphorelay signal transduction system"/>
    <property type="evidence" value="ECO:0007669"/>
    <property type="project" value="InterPro"/>
</dbReference>
<protein>
    <submittedName>
        <fullName evidence="5">NarL/FixJ-like response regulator</fullName>
    </submittedName>
</protein>
<reference evidence="5 6" key="1">
    <citation type="submission" date="2018-02" db="EMBL/GenBank/DDBJ databases">
        <title>Complete genome of the streamlined marine actinobacterium Pontimonas salivibrio CL-TW6 adapted to coastal planktonic lifestype.</title>
        <authorList>
            <person name="Cho B.C."/>
            <person name="Hardies S.C."/>
            <person name="Jang G.I."/>
            <person name="Hwang C.Y."/>
        </authorList>
    </citation>
    <scope>NUCLEOTIDE SEQUENCE [LARGE SCALE GENOMIC DNA]</scope>
    <source>
        <strain evidence="5 6">CL-TW6</strain>
    </source>
</reference>
<dbReference type="GO" id="GO:0006355">
    <property type="term" value="P:regulation of DNA-templated transcription"/>
    <property type="evidence" value="ECO:0007669"/>
    <property type="project" value="InterPro"/>
</dbReference>
<dbReference type="SUPFAM" id="SSF46894">
    <property type="entry name" value="C-terminal effector domain of the bipartite response regulators"/>
    <property type="match status" value="1"/>
</dbReference>
<evidence type="ECO:0000313" key="6">
    <source>
        <dbReference type="Proteomes" id="UP000243077"/>
    </source>
</evidence>
<keyword evidence="2" id="KW-0238">DNA-binding</keyword>
<dbReference type="EMBL" id="CP026923">
    <property type="protein sequence ID" value="AVG23829.1"/>
    <property type="molecule type" value="Genomic_DNA"/>
</dbReference>
<dbReference type="Gene3D" id="1.10.10.10">
    <property type="entry name" value="Winged helix-like DNA-binding domain superfamily/Winged helix DNA-binding domain"/>
    <property type="match status" value="1"/>
</dbReference>
<dbReference type="SMART" id="SM00421">
    <property type="entry name" value="HTH_LUXR"/>
    <property type="match status" value="1"/>
</dbReference>
<evidence type="ECO:0000313" key="5">
    <source>
        <dbReference type="EMBL" id="AVG23829.1"/>
    </source>
</evidence>
<keyword evidence="6" id="KW-1185">Reference proteome</keyword>
<dbReference type="InterPro" id="IPR001789">
    <property type="entry name" value="Sig_transdc_resp-reg_receiver"/>
</dbReference>
<dbReference type="Pfam" id="PF00072">
    <property type="entry name" value="Response_reg"/>
    <property type="match status" value="1"/>
</dbReference>
<dbReference type="Proteomes" id="UP000243077">
    <property type="component" value="Chromosome"/>
</dbReference>
<dbReference type="InterPro" id="IPR000792">
    <property type="entry name" value="Tscrpt_reg_LuxR_C"/>
</dbReference>
<proteinExistence type="predicted"/>
<evidence type="ECO:0000256" key="1">
    <source>
        <dbReference type="ARBA" id="ARBA00022553"/>
    </source>
</evidence>